<name>A0ACB9Q1U9_BAUVA</name>
<comment type="caution">
    <text evidence="1">The sequence shown here is derived from an EMBL/GenBank/DDBJ whole genome shotgun (WGS) entry which is preliminary data.</text>
</comment>
<gene>
    <name evidence="1" type="ORF">L6164_003792</name>
</gene>
<keyword evidence="2" id="KW-1185">Reference proteome</keyword>
<evidence type="ECO:0000313" key="2">
    <source>
        <dbReference type="Proteomes" id="UP000828941"/>
    </source>
</evidence>
<dbReference type="Proteomes" id="UP000828941">
    <property type="component" value="Chromosome 2"/>
</dbReference>
<reference evidence="1 2" key="1">
    <citation type="journal article" date="2022" name="DNA Res.">
        <title>Chromosomal-level genome assembly of the orchid tree Bauhinia variegata (Leguminosae; Cercidoideae) supports the allotetraploid origin hypothesis of Bauhinia.</title>
        <authorList>
            <person name="Zhong Y."/>
            <person name="Chen Y."/>
            <person name="Zheng D."/>
            <person name="Pang J."/>
            <person name="Liu Y."/>
            <person name="Luo S."/>
            <person name="Meng S."/>
            <person name="Qian L."/>
            <person name="Wei D."/>
            <person name="Dai S."/>
            <person name="Zhou R."/>
        </authorList>
    </citation>
    <scope>NUCLEOTIDE SEQUENCE [LARGE SCALE GENOMIC DNA]</scope>
    <source>
        <strain evidence="1">BV-YZ2020</strain>
    </source>
</reference>
<accession>A0ACB9Q1U9</accession>
<proteinExistence type="predicted"/>
<evidence type="ECO:0000313" key="1">
    <source>
        <dbReference type="EMBL" id="KAI4354972.1"/>
    </source>
</evidence>
<sequence length="425" mass="45876">MHGLVLFLAIPFLLLSTSHSAIATKPLKGFAIDLIHHDSPLSPFYNSSMTPSELIRRAAQRSISRANHFNMALEENKAETVIIPDEGDSLMEISIGTPPVETLAVADTGSDLIWVPCLPCGQCNTQNAFDPKKSSTFSVLPCDSKPCTSLQNHACQNNSKDCRYLYAYGDQSYTIGNLATESINLGSTQGQNANFPKSVFGCGHNNQFTTTDNPTGIVGLGGGPLSLVSQLGDQIGHKFTYCLLPFTSNSTSKLKFGSEATISGNGVVSTPLYSKNPPAFYYLNLEGITIGQKTVQTGQSGGNIVIDSGTTLTYLETSFYNSVAEGVKEAIGAEAVQNPPSPFNLCFQYDSASTKVPDIAFHFTGANLKFQPGNLFTLQDEFLCFLVFPSDRFSIFGNVAQIDFQVEYDLEGKKVSFAPADCTKY</sequence>
<organism evidence="1 2">
    <name type="scientific">Bauhinia variegata</name>
    <name type="common">Purple orchid tree</name>
    <name type="synonym">Phanera variegata</name>
    <dbReference type="NCBI Taxonomy" id="167791"/>
    <lineage>
        <taxon>Eukaryota</taxon>
        <taxon>Viridiplantae</taxon>
        <taxon>Streptophyta</taxon>
        <taxon>Embryophyta</taxon>
        <taxon>Tracheophyta</taxon>
        <taxon>Spermatophyta</taxon>
        <taxon>Magnoliopsida</taxon>
        <taxon>eudicotyledons</taxon>
        <taxon>Gunneridae</taxon>
        <taxon>Pentapetalae</taxon>
        <taxon>rosids</taxon>
        <taxon>fabids</taxon>
        <taxon>Fabales</taxon>
        <taxon>Fabaceae</taxon>
        <taxon>Cercidoideae</taxon>
        <taxon>Cercideae</taxon>
        <taxon>Bauhiniinae</taxon>
        <taxon>Bauhinia</taxon>
    </lineage>
</organism>
<protein>
    <submittedName>
        <fullName evidence="1">Uncharacterized protein</fullName>
    </submittedName>
</protein>
<dbReference type="EMBL" id="CM039427">
    <property type="protein sequence ID" value="KAI4354972.1"/>
    <property type="molecule type" value="Genomic_DNA"/>
</dbReference>